<gene>
    <name evidence="3" type="ORF">SAMN05444277_101919</name>
</gene>
<name>A0A1I5SSJ1_9BACT</name>
<keyword evidence="4" id="KW-1185">Reference proteome</keyword>
<dbReference type="AlphaFoldDB" id="A0A1I5SSJ1"/>
<proteinExistence type="predicted"/>
<evidence type="ECO:0000313" key="3">
    <source>
        <dbReference type="EMBL" id="SFP73611.1"/>
    </source>
</evidence>
<dbReference type="OrthoDB" id="959017at2"/>
<protein>
    <submittedName>
        <fullName evidence="3">Outer membrane protein beta-barrel domain-containing protein</fullName>
    </submittedName>
</protein>
<evidence type="ECO:0000313" key="4">
    <source>
        <dbReference type="Proteomes" id="UP000199031"/>
    </source>
</evidence>
<dbReference type="Pfam" id="PF13568">
    <property type="entry name" value="OMP_b-brl_2"/>
    <property type="match status" value="1"/>
</dbReference>
<feature type="chain" id="PRO_5011584394" evidence="1">
    <location>
        <begin position="23"/>
        <end position="260"/>
    </location>
</feature>
<sequence>MNQMKKFFLLFFSIAAFVAAKAQVNTDTSALSRIMSEPAPKNREWSKLDLSTRANDHFMVQYGYDMWPNVPDSINTSGFSRHFNIYVMLDKPFRNSPHFSVGLGLGIGTSNIFFSNTYVNLKSQTGTLPFTNVTNTNHFDKFKLSTGFIEVPLELRFSGNPVQPDKGFKMALGIKGGLLVTAHTKGKNYVDANGNPIYAKNYIQKESDKRFINSTRFALTGRIGFGHISLDGSYQVTSFLKTGAGPVIHPVSIGLTLSGL</sequence>
<organism evidence="3 4">
    <name type="scientific">Parafilimonas terrae</name>
    <dbReference type="NCBI Taxonomy" id="1465490"/>
    <lineage>
        <taxon>Bacteria</taxon>
        <taxon>Pseudomonadati</taxon>
        <taxon>Bacteroidota</taxon>
        <taxon>Chitinophagia</taxon>
        <taxon>Chitinophagales</taxon>
        <taxon>Chitinophagaceae</taxon>
        <taxon>Parafilimonas</taxon>
    </lineage>
</organism>
<feature type="signal peptide" evidence="1">
    <location>
        <begin position="1"/>
        <end position="22"/>
    </location>
</feature>
<accession>A0A1I5SSJ1</accession>
<evidence type="ECO:0000256" key="1">
    <source>
        <dbReference type="SAM" id="SignalP"/>
    </source>
</evidence>
<dbReference type="RefSeq" id="WP_090654948.1">
    <property type="nucleotide sequence ID" value="NZ_FOXQ01000001.1"/>
</dbReference>
<dbReference type="InterPro" id="IPR025665">
    <property type="entry name" value="Beta-barrel_OMP_2"/>
</dbReference>
<evidence type="ECO:0000259" key="2">
    <source>
        <dbReference type="Pfam" id="PF13568"/>
    </source>
</evidence>
<feature type="domain" description="Outer membrane protein beta-barrel" evidence="2">
    <location>
        <begin position="67"/>
        <end position="234"/>
    </location>
</feature>
<dbReference type="EMBL" id="FOXQ01000001">
    <property type="protein sequence ID" value="SFP73611.1"/>
    <property type="molecule type" value="Genomic_DNA"/>
</dbReference>
<reference evidence="3 4" key="1">
    <citation type="submission" date="2016-10" db="EMBL/GenBank/DDBJ databases">
        <authorList>
            <person name="de Groot N.N."/>
        </authorList>
    </citation>
    <scope>NUCLEOTIDE SEQUENCE [LARGE SCALE GENOMIC DNA]</scope>
    <source>
        <strain evidence="3 4">DSM 28286</strain>
    </source>
</reference>
<keyword evidence="1" id="KW-0732">Signal</keyword>
<dbReference type="STRING" id="1465490.SAMN05444277_101919"/>
<dbReference type="Proteomes" id="UP000199031">
    <property type="component" value="Unassembled WGS sequence"/>
</dbReference>